<reference evidence="3" key="2">
    <citation type="submission" date="2015-01" db="EMBL/GenBank/DDBJ databases">
        <title>Comparative genome analysis of Bacillus coagulans HM-08, Clostridium butyricum HM-68, Bacillus subtilis HM-66 and Bacillus paralicheniformis BL-09.</title>
        <authorList>
            <person name="Zhang H."/>
        </authorList>
    </citation>
    <scope>NUCLEOTIDE SEQUENCE [LARGE SCALE GENOMIC DNA]</scope>
    <source>
        <strain evidence="3">HM-08</strain>
    </source>
</reference>
<protein>
    <submittedName>
        <fullName evidence="2">Uncharacterized protein</fullName>
    </submittedName>
</protein>
<dbReference type="Proteomes" id="UP000070376">
    <property type="component" value="Unassembled WGS sequence"/>
</dbReference>
<organism evidence="2 4">
    <name type="scientific">Heyndrickxia coagulans</name>
    <name type="common">Weizmannia coagulans</name>
    <dbReference type="NCBI Taxonomy" id="1398"/>
    <lineage>
        <taxon>Bacteria</taxon>
        <taxon>Bacillati</taxon>
        <taxon>Bacillota</taxon>
        <taxon>Bacilli</taxon>
        <taxon>Bacillales</taxon>
        <taxon>Bacillaceae</taxon>
        <taxon>Heyndrickxia</taxon>
    </lineage>
</organism>
<accession>A0A0C5CC11</accession>
<dbReference type="PATRIC" id="fig|1398.18.peg.3328"/>
<reference evidence="1" key="1">
    <citation type="submission" date="2015-01" db="EMBL/GenBank/DDBJ databases">
        <title>Comparative genome analysis of Bacillus coagulans HM-08, Clostridium butyricum HM-68, Bacillus subtilis HM-66 and Bacillus licheniformis BL-09.</title>
        <authorList>
            <person name="Zhang H."/>
        </authorList>
    </citation>
    <scope>NUCLEOTIDE SEQUENCE [LARGE SCALE GENOMIC DNA]</scope>
    <source>
        <strain evidence="1">HM-08</strain>
    </source>
</reference>
<keyword evidence="3" id="KW-1185">Reference proteome</keyword>
<gene>
    <name evidence="2" type="ORF">HMPREF3213_03226</name>
    <name evidence="1" type="ORF">SB48_HM08orf05398</name>
</gene>
<evidence type="ECO:0000313" key="1">
    <source>
        <dbReference type="EMBL" id="AJO24164.1"/>
    </source>
</evidence>
<dbReference type="EMBL" id="LRPN01000164">
    <property type="protein sequence ID" value="KWZ77796.1"/>
    <property type="molecule type" value="Genomic_DNA"/>
</dbReference>
<sequence length="44" mass="5351">MGAVHSTIFGRFHPSAFRNIRPVHFLFPNRFMHVFPAKFRRFIY</sequence>
<evidence type="ECO:0000313" key="3">
    <source>
        <dbReference type="Proteomes" id="UP000032024"/>
    </source>
</evidence>
<proteinExistence type="predicted"/>
<evidence type="ECO:0000313" key="2">
    <source>
        <dbReference type="EMBL" id="KWZ77796.1"/>
    </source>
</evidence>
<dbReference type="Proteomes" id="UP000032024">
    <property type="component" value="Chromosome"/>
</dbReference>
<name>A0A0C5CC11_HEYCO</name>
<reference evidence="2" key="3">
    <citation type="submission" date="2016-01" db="EMBL/GenBank/DDBJ databases">
        <authorList>
            <person name="Oliw E.H."/>
        </authorList>
    </citation>
    <scope>NUCLEOTIDE SEQUENCE [LARGE SCALE GENOMIC DNA]</scope>
    <source>
        <strain evidence="2">GED7749B</strain>
    </source>
</reference>
<reference evidence="4" key="4">
    <citation type="submission" date="2016-01" db="EMBL/GenBank/DDBJ databases">
        <authorList>
            <person name="Mitreva M."/>
            <person name="Pepin K.H."/>
            <person name="Mihindukulasuriya K.A."/>
            <person name="Fulton R."/>
            <person name="Fronick C."/>
            <person name="O'Laughlin M."/>
            <person name="Miner T."/>
            <person name="Herter B."/>
            <person name="Rosa B.A."/>
            <person name="Cordes M."/>
            <person name="Tomlinson C."/>
            <person name="Wollam A."/>
            <person name="Palsikar V.B."/>
            <person name="Mardis E.R."/>
            <person name="Wilson R.K."/>
        </authorList>
    </citation>
    <scope>NUCLEOTIDE SEQUENCE [LARGE SCALE GENOMIC DNA]</scope>
    <source>
        <strain evidence="4">GED7749B</strain>
    </source>
</reference>
<evidence type="ECO:0000313" key="4">
    <source>
        <dbReference type="Proteomes" id="UP000070376"/>
    </source>
</evidence>
<dbReference type="AlphaFoldDB" id="A0A0C5CC11"/>
<dbReference type="EMBL" id="CP010525">
    <property type="protein sequence ID" value="AJO24164.1"/>
    <property type="molecule type" value="Genomic_DNA"/>
</dbReference>